<feature type="domain" description="Type I restriction enzyme HindI endonuclease subunit-like C-terminal" evidence="1">
    <location>
        <begin position="29"/>
        <end position="116"/>
    </location>
</feature>
<gene>
    <name evidence="2" type="ORF">GCM10010439_50410</name>
</gene>
<protein>
    <recommendedName>
        <fullName evidence="1">Type I restriction enzyme HindI endonuclease subunit-like C-terminal domain-containing protein</fullName>
    </recommendedName>
</protein>
<reference evidence="3" key="1">
    <citation type="journal article" date="2019" name="Int. J. Syst. Evol. Microbiol.">
        <title>The Global Catalogue of Microorganisms (GCM) 10K type strain sequencing project: providing services to taxonomists for standard genome sequencing and annotation.</title>
        <authorList>
            <consortium name="The Broad Institute Genomics Platform"/>
            <consortium name="The Broad Institute Genome Sequencing Center for Infectious Disease"/>
            <person name="Wu L."/>
            <person name="Ma J."/>
        </authorList>
    </citation>
    <scope>NUCLEOTIDE SEQUENCE [LARGE SCALE GENOMIC DNA]</scope>
    <source>
        <strain evidence="3">JCM 8201</strain>
    </source>
</reference>
<comment type="caution">
    <text evidence="2">The sequence shown here is derived from an EMBL/GenBank/DDBJ whole genome shotgun (WGS) entry which is preliminary data.</text>
</comment>
<keyword evidence="3" id="KW-1185">Reference proteome</keyword>
<dbReference type="InterPro" id="IPR021810">
    <property type="entry name" value="T1RH-like_C"/>
</dbReference>
<proteinExistence type="predicted"/>
<dbReference type="EMBL" id="BAAATZ010000021">
    <property type="protein sequence ID" value="GAA2732503.1"/>
    <property type="molecule type" value="Genomic_DNA"/>
</dbReference>
<dbReference type="Proteomes" id="UP001501842">
    <property type="component" value="Unassembled WGS sequence"/>
</dbReference>
<name>A0ABP6GWF6_9ACTN</name>
<evidence type="ECO:0000313" key="2">
    <source>
        <dbReference type="EMBL" id="GAA2732503.1"/>
    </source>
</evidence>
<organism evidence="2 3">
    <name type="scientific">Actinocorallia aurantiaca</name>
    <dbReference type="NCBI Taxonomy" id="46204"/>
    <lineage>
        <taxon>Bacteria</taxon>
        <taxon>Bacillati</taxon>
        <taxon>Actinomycetota</taxon>
        <taxon>Actinomycetes</taxon>
        <taxon>Streptosporangiales</taxon>
        <taxon>Thermomonosporaceae</taxon>
        <taxon>Actinocorallia</taxon>
    </lineage>
</organism>
<accession>A0ABP6GWF6</accession>
<evidence type="ECO:0000313" key="3">
    <source>
        <dbReference type="Proteomes" id="UP001501842"/>
    </source>
</evidence>
<dbReference type="Pfam" id="PF11867">
    <property type="entry name" value="T1RH-like_C"/>
    <property type="match status" value="1"/>
</dbReference>
<dbReference type="RefSeq" id="WP_344453378.1">
    <property type="nucleotide sequence ID" value="NZ_BAAATZ010000021.1"/>
</dbReference>
<evidence type="ECO:0000259" key="1">
    <source>
        <dbReference type="Pfam" id="PF11867"/>
    </source>
</evidence>
<sequence length="120" mass="13645">MDEREEQGPATAADVQLMIAQLDTSVVATEDELAFYDALAADPSAVEQMDGSLLARIAHELYEQIRRDVTVDWKVKEQVRDRIMARVLRLLRKYGYPPDKQPAAIERVLKQAEDMVDKLT</sequence>